<accession>A0ABP1QVD5</accession>
<keyword evidence="1" id="KW-0472">Membrane</keyword>
<organism evidence="3 4">
    <name type="scientific">Orchesella dallaii</name>
    <dbReference type="NCBI Taxonomy" id="48710"/>
    <lineage>
        <taxon>Eukaryota</taxon>
        <taxon>Metazoa</taxon>
        <taxon>Ecdysozoa</taxon>
        <taxon>Arthropoda</taxon>
        <taxon>Hexapoda</taxon>
        <taxon>Collembola</taxon>
        <taxon>Entomobryomorpha</taxon>
        <taxon>Entomobryoidea</taxon>
        <taxon>Orchesellidae</taxon>
        <taxon>Orchesellinae</taxon>
        <taxon>Orchesella</taxon>
    </lineage>
</organism>
<keyword evidence="1" id="KW-1133">Transmembrane helix</keyword>
<dbReference type="Proteomes" id="UP001642540">
    <property type="component" value="Unassembled WGS sequence"/>
</dbReference>
<keyword evidence="2" id="KW-0732">Signal</keyword>
<sequence length="512" mass="57925">MVPNSSYRIFSKLIILTYALFASAHQIYLFSEADYKGETRAIEVGNCTNLESSFRNRVSSINTTWYSCVQLYDELNCSGNSIKISIRVPSVSNLGNWHFDKKTQSLGTCHDPCVPSLGHNVTEQSDQSQSTLLTLYEYQNFKGKAYEIPVFDGCTRIPDPHIMRVTFRSMRVSKGRCVLIFTGNKDVFKYSKDCIVQSIESIPNVLEIRDDMPILNDLSYWGLFKEETIKAVSPCQCNYFSPEPPVVDDAKGQLIILFTGTYYRGEHISISLDHENCLDLSVSKFKFWEGAARSIYFNDGSCVALYKTHSCRGLPHRELRTHISDLSEYDLDMSIRSFRTCSSIVKNNLGSSVPFYIVPLVVTTLLIVILIGIVVLVAIIILIRRKNGDQNASLKEKLTEKEVEEFMKGLGLDVDVRKLEYSNEVIDNDGLGQVPESSKLSSDLLAQNQPYNDQLEICRNQLEFGKKHLGKTNKFNLRCSYNCKNLLDHKRPIGSGQYGCVFKVLVLNSLKS</sequence>
<dbReference type="SUPFAM" id="SSF49695">
    <property type="entry name" value="gamma-Crystallin-like"/>
    <property type="match status" value="1"/>
</dbReference>
<evidence type="ECO:0000256" key="1">
    <source>
        <dbReference type="SAM" id="Phobius"/>
    </source>
</evidence>
<gene>
    <name evidence="3" type="ORF">ODALV1_LOCUS15707</name>
</gene>
<keyword evidence="1" id="KW-0812">Transmembrane</keyword>
<dbReference type="InterPro" id="IPR011024">
    <property type="entry name" value="G_crystallin-like"/>
</dbReference>
<proteinExistence type="predicted"/>
<feature type="chain" id="PRO_5047244844" evidence="2">
    <location>
        <begin position="25"/>
        <end position="512"/>
    </location>
</feature>
<feature type="transmembrane region" description="Helical" evidence="1">
    <location>
        <begin position="356"/>
        <end position="383"/>
    </location>
</feature>
<feature type="signal peptide" evidence="2">
    <location>
        <begin position="1"/>
        <end position="24"/>
    </location>
</feature>
<evidence type="ECO:0000313" key="4">
    <source>
        <dbReference type="Proteomes" id="UP001642540"/>
    </source>
</evidence>
<protein>
    <submittedName>
        <fullName evidence="3">Uncharacterized protein</fullName>
    </submittedName>
</protein>
<name>A0ABP1QVD5_9HEXA</name>
<dbReference type="Gene3D" id="2.60.20.10">
    <property type="entry name" value="Crystallins"/>
    <property type="match status" value="2"/>
</dbReference>
<reference evidence="3 4" key="1">
    <citation type="submission" date="2024-08" db="EMBL/GenBank/DDBJ databases">
        <authorList>
            <person name="Cucini C."/>
            <person name="Frati F."/>
        </authorList>
    </citation>
    <scope>NUCLEOTIDE SEQUENCE [LARGE SCALE GENOMIC DNA]</scope>
</reference>
<keyword evidence="4" id="KW-1185">Reference proteome</keyword>
<evidence type="ECO:0000256" key="2">
    <source>
        <dbReference type="SAM" id="SignalP"/>
    </source>
</evidence>
<evidence type="ECO:0000313" key="3">
    <source>
        <dbReference type="EMBL" id="CAL8112573.1"/>
    </source>
</evidence>
<comment type="caution">
    <text evidence="3">The sequence shown here is derived from an EMBL/GenBank/DDBJ whole genome shotgun (WGS) entry which is preliminary data.</text>
</comment>
<dbReference type="EMBL" id="CAXLJM020000048">
    <property type="protein sequence ID" value="CAL8112573.1"/>
    <property type="molecule type" value="Genomic_DNA"/>
</dbReference>